<feature type="region of interest" description="Disordered" evidence="1">
    <location>
        <begin position="165"/>
        <end position="184"/>
    </location>
</feature>
<name>A0A1S9RR61_PENBI</name>
<reference evidence="3" key="1">
    <citation type="submission" date="2015-09" db="EMBL/GenBank/DDBJ databases">
        <authorList>
            <person name="Fill T.P."/>
            <person name="Baretta J.F."/>
            <person name="de Almeida L.G."/>
            <person name="Rocha M."/>
            <person name="de Souza D.H."/>
            <person name="Malavazi I."/>
            <person name="Cerdeira L.T."/>
            <person name="Hong H."/>
            <person name="Samborskyy M."/>
            <person name="de Vasconcelos A.T."/>
            <person name="Leadlay P."/>
            <person name="Rodrigues-Filho E."/>
        </authorList>
    </citation>
    <scope>NUCLEOTIDE SEQUENCE [LARGE SCALE GENOMIC DNA]</scope>
    <source>
        <strain evidence="3">LaBioMMi 136</strain>
    </source>
</reference>
<dbReference type="EMBL" id="LJBN01000121">
    <property type="protein sequence ID" value="OOQ88012.1"/>
    <property type="molecule type" value="Genomic_DNA"/>
</dbReference>
<evidence type="ECO:0000313" key="2">
    <source>
        <dbReference type="EMBL" id="OOQ88012.1"/>
    </source>
</evidence>
<accession>A0A1S9RR61</accession>
<gene>
    <name evidence="2" type="ORF">PEBR_14577</name>
</gene>
<organism evidence="2 3">
    <name type="scientific">Penicillium brasilianum</name>
    <dbReference type="NCBI Taxonomy" id="104259"/>
    <lineage>
        <taxon>Eukaryota</taxon>
        <taxon>Fungi</taxon>
        <taxon>Dikarya</taxon>
        <taxon>Ascomycota</taxon>
        <taxon>Pezizomycotina</taxon>
        <taxon>Eurotiomycetes</taxon>
        <taxon>Eurotiomycetidae</taxon>
        <taxon>Eurotiales</taxon>
        <taxon>Aspergillaceae</taxon>
        <taxon>Penicillium</taxon>
    </lineage>
</organism>
<sequence length="434" mass="48547">MTMQLNYLSVDEQGLLQSHVFNPKTGIHSSMVDATEYAVTEYEDYADLALGNPFDNMTSDEYFARSLCHHSGPVMSDSTDIFDEREIVFHAMDLDLNPLDIVNPLKSFPVPPPTPSGSSDIFAPFEEWIKTLVPDGLNVVGDMPCVPFEQAEEDRMMTMARQLSLGTHSHSGASSPSQSTSSIGINAGGHKQKLLWGKDGLLGLKEDIPPSNVRPKSGLIRGMTKKLKHQLADFVDESNKGFKRKSSFSAASSYAPGSSAAALATSLDSMVQAKLYSELEVMICNTANGFILQQYYEGRISQQSIDKVNAAWNAKNNHHVIEFRYDQATQRELISSNRRSLEFTGDSSRFPICLQTNLHNWKKIAHEMGIRTFCLPDCAIRKHLYDIRQIIDMMNPSLETLRALQDLSSWAHDQMLDKETAARRQSETRLKRGF</sequence>
<evidence type="ECO:0000256" key="1">
    <source>
        <dbReference type="SAM" id="MobiDB-lite"/>
    </source>
</evidence>
<comment type="caution">
    <text evidence="2">The sequence shown here is derived from an EMBL/GenBank/DDBJ whole genome shotgun (WGS) entry which is preliminary data.</text>
</comment>
<proteinExistence type="predicted"/>
<evidence type="ECO:0000313" key="3">
    <source>
        <dbReference type="Proteomes" id="UP000190744"/>
    </source>
</evidence>
<protein>
    <submittedName>
        <fullName evidence="2">Uncharacterized protein</fullName>
    </submittedName>
</protein>
<dbReference type="Proteomes" id="UP000190744">
    <property type="component" value="Unassembled WGS sequence"/>
</dbReference>
<feature type="compositionally biased region" description="Low complexity" evidence="1">
    <location>
        <begin position="169"/>
        <end position="182"/>
    </location>
</feature>
<dbReference type="AlphaFoldDB" id="A0A1S9RR61"/>